<dbReference type="AlphaFoldDB" id="A0AAV4QNL0"/>
<accession>A0AAV4QNL0</accession>
<feature type="region of interest" description="Disordered" evidence="1">
    <location>
        <begin position="28"/>
        <end position="127"/>
    </location>
</feature>
<sequence>MKSTLLKLTHESYFKRLLLPPVLFLSHPDDDDDDPGSSFSTLHLPLPPPSRRAELSPESAPKRLPVQSVEGSLSVSTPHSRKTIIHFPLQHQDIEDLPASGPSSVSSRTHHRHQPSCAADQVPSSKHRNSVTISIGAHEWSPASNLLSGVTHADSCSSGPSLARSWT</sequence>
<name>A0AAV4QNL0_CAEEX</name>
<feature type="compositionally biased region" description="Polar residues" evidence="1">
    <location>
        <begin position="69"/>
        <end position="78"/>
    </location>
</feature>
<proteinExistence type="predicted"/>
<evidence type="ECO:0000256" key="1">
    <source>
        <dbReference type="SAM" id="MobiDB-lite"/>
    </source>
</evidence>
<evidence type="ECO:0000313" key="3">
    <source>
        <dbReference type="Proteomes" id="UP001054945"/>
    </source>
</evidence>
<evidence type="ECO:0000313" key="2">
    <source>
        <dbReference type="EMBL" id="GIY10837.1"/>
    </source>
</evidence>
<keyword evidence="3" id="KW-1185">Reference proteome</keyword>
<dbReference type="Proteomes" id="UP001054945">
    <property type="component" value="Unassembled WGS sequence"/>
</dbReference>
<protein>
    <submittedName>
        <fullName evidence="2">Uncharacterized protein</fullName>
    </submittedName>
</protein>
<gene>
    <name evidence="2" type="ORF">CEXT_534181</name>
</gene>
<reference evidence="2 3" key="1">
    <citation type="submission" date="2021-06" db="EMBL/GenBank/DDBJ databases">
        <title>Caerostris extrusa draft genome.</title>
        <authorList>
            <person name="Kono N."/>
            <person name="Arakawa K."/>
        </authorList>
    </citation>
    <scope>NUCLEOTIDE SEQUENCE [LARGE SCALE GENOMIC DNA]</scope>
</reference>
<comment type="caution">
    <text evidence="2">The sequence shown here is derived from an EMBL/GenBank/DDBJ whole genome shotgun (WGS) entry which is preliminary data.</text>
</comment>
<dbReference type="EMBL" id="BPLR01006568">
    <property type="protein sequence ID" value="GIY10837.1"/>
    <property type="molecule type" value="Genomic_DNA"/>
</dbReference>
<organism evidence="2 3">
    <name type="scientific">Caerostris extrusa</name>
    <name type="common">Bark spider</name>
    <name type="synonym">Caerostris bankana</name>
    <dbReference type="NCBI Taxonomy" id="172846"/>
    <lineage>
        <taxon>Eukaryota</taxon>
        <taxon>Metazoa</taxon>
        <taxon>Ecdysozoa</taxon>
        <taxon>Arthropoda</taxon>
        <taxon>Chelicerata</taxon>
        <taxon>Arachnida</taxon>
        <taxon>Araneae</taxon>
        <taxon>Araneomorphae</taxon>
        <taxon>Entelegynae</taxon>
        <taxon>Araneoidea</taxon>
        <taxon>Araneidae</taxon>
        <taxon>Caerostris</taxon>
    </lineage>
</organism>